<name>A0A1Y6IPC6_9VIBR</name>
<feature type="signal peptide" evidence="3">
    <location>
        <begin position="1"/>
        <end position="17"/>
    </location>
</feature>
<evidence type="ECO:0000313" key="5">
    <source>
        <dbReference type="EMBL" id="MDW6004280.1"/>
    </source>
</evidence>
<evidence type="ECO:0000313" key="8">
    <source>
        <dbReference type="Proteomes" id="UP001283366"/>
    </source>
</evidence>
<feature type="chain" id="PRO_5012983755" evidence="3">
    <location>
        <begin position="18"/>
        <end position="151"/>
    </location>
</feature>
<dbReference type="RefSeq" id="WP_087479004.1">
    <property type="nucleotide sequence ID" value="NZ_AP024883.1"/>
</dbReference>
<protein>
    <submittedName>
        <fullName evidence="5">Glycine zipper 2TM domain-containing protein</fullName>
    </submittedName>
</protein>
<evidence type="ECO:0000256" key="2">
    <source>
        <dbReference type="ARBA" id="ARBA00023136"/>
    </source>
</evidence>
<feature type="domain" description="Glycine zipper 2TM" evidence="4">
    <location>
        <begin position="56"/>
        <end position="91"/>
    </location>
</feature>
<keyword evidence="8" id="KW-1185">Reference proteome</keyword>
<dbReference type="Proteomes" id="UP001283366">
    <property type="component" value="Unassembled WGS sequence"/>
</dbReference>
<evidence type="ECO:0000256" key="1">
    <source>
        <dbReference type="ARBA" id="ARBA00004370"/>
    </source>
</evidence>
<comment type="subcellular location">
    <subcellularLocation>
        <location evidence="1">Membrane</location>
    </subcellularLocation>
</comment>
<dbReference type="GO" id="GO:0019867">
    <property type="term" value="C:outer membrane"/>
    <property type="evidence" value="ECO:0007669"/>
    <property type="project" value="InterPro"/>
</dbReference>
<dbReference type="EMBL" id="JAWRCO010000001">
    <property type="protein sequence ID" value="MDW6004280.1"/>
    <property type="molecule type" value="Genomic_DNA"/>
</dbReference>
<evidence type="ECO:0000313" key="7">
    <source>
        <dbReference type="Proteomes" id="UP000196125"/>
    </source>
</evidence>
<dbReference type="InterPro" id="IPR008816">
    <property type="entry name" value="Gly_zipper_2TM_dom"/>
</dbReference>
<gene>
    <name evidence="5" type="ORF">SBX37_15600</name>
    <name evidence="6" type="ORF">VIM7927_00136</name>
</gene>
<evidence type="ECO:0000259" key="4">
    <source>
        <dbReference type="Pfam" id="PF05433"/>
    </source>
</evidence>
<dbReference type="Proteomes" id="UP000196125">
    <property type="component" value="Unassembled WGS sequence"/>
</dbReference>
<keyword evidence="3" id="KW-0732">Signal</keyword>
<dbReference type="EMBL" id="FXXI01000001">
    <property type="protein sequence ID" value="SMR98921.1"/>
    <property type="molecule type" value="Genomic_DNA"/>
</dbReference>
<sequence length="151" mass="16910">MRLLTLILFVFPMIANAAYDRNVARPVDQVVFGQIDSVRYFSQTEVIHARENGWETFIGAVAGGIIGHQFGGGRGKPLATIVGSIAGAGIARHHAVRSYQRDDQLVELLIKTEGDKYIDVIQDADPNMIFSREDRVRILYFNDGVRVDKEY</sequence>
<dbReference type="OrthoDB" id="6291231at2"/>
<proteinExistence type="predicted"/>
<evidence type="ECO:0000256" key="3">
    <source>
        <dbReference type="SAM" id="SignalP"/>
    </source>
</evidence>
<reference evidence="6 7" key="1">
    <citation type="submission" date="2017-05" db="EMBL/GenBank/DDBJ databases">
        <authorList>
            <person name="Song R."/>
            <person name="Chenine A.L."/>
            <person name="Ruprecht R.M."/>
        </authorList>
    </citation>
    <scope>NUCLEOTIDE SEQUENCE [LARGE SCALE GENOMIC DNA]</scope>
    <source>
        <strain evidence="6 7">CECT 7927</strain>
    </source>
</reference>
<dbReference type="PANTHER" id="PTHR35603:SF2">
    <property type="entry name" value="OUTER MEMBRANE LIPOPROTEIN"/>
    <property type="match status" value="1"/>
</dbReference>
<dbReference type="PANTHER" id="PTHR35603">
    <property type="match status" value="1"/>
</dbReference>
<organism evidence="6 7">
    <name type="scientific">Vibrio mangrovi</name>
    <dbReference type="NCBI Taxonomy" id="474394"/>
    <lineage>
        <taxon>Bacteria</taxon>
        <taxon>Pseudomonadati</taxon>
        <taxon>Pseudomonadota</taxon>
        <taxon>Gammaproteobacteria</taxon>
        <taxon>Vibrionales</taxon>
        <taxon>Vibrionaceae</taxon>
        <taxon>Vibrio</taxon>
    </lineage>
</organism>
<keyword evidence="2" id="KW-0472">Membrane</keyword>
<dbReference type="AlphaFoldDB" id="A0A1Y6IPC6"/>
<evidence type="ECO:0000313" key="6">
    <source>
        <dbReference type="EMBL" id="SMR98921.1"/>
    </source>
</evidence>
<dbReference type="InterPro" id="IPR051407">
    <property type="entry name" value="Bact_OM_lipoprot/Surf_antigen"/>
</dbReference>
<reference evidence="5 8" key="2">
    <citation type="submission" date="2023-11" db="EMBL/GenBank/DDBJ databases">
        <title>Plant-associative lifestyle of Vibrio porteresiae and its evolutionary dynamics.</title>
        <authorList>
            <person name="Rameshkumar N."/>
            <person name="Kirti K."/>
        </authorList>
    </citation>
    <scope>NUCLEOTIDE SEQUENCE [LARGE SCALE GENOMIC DNA]</scope>
    <source>
        <strain evidence="5 8">MSSRF38</strain>
    </source>
</reference>
<dbReference type="Pfam" id="PF05433">
    <property type="entry name" value="Rick_17kDa_Anti"/>
    <property type="match status" value="1"/>
</dbReference>
<accession>A0A1Y6IPC6</accession>